<dbReference type="GO" id="GO:0003677">
    <property type="term" value="F:DNA binding"/>
    <property type="evidence" value="ECO:0007669"/>
    <property type="project" value="UniProtKB-KW"/>
</dbReference>
<evidence type="ECO:0000259" key="4">
    <source>
        <dbReference type="PROSITE" id="PS51898"/>
    </source>
</evidence>
<name>A0A4R4YUE9_9PSEU</name>
<evidence type="ECO:0000256" key="3">
    <source>
        <dbReference type="ARBA" id="ARBA00023172"/>
    </source>
</evidence>
<evidence type="ECO:0000256" key="1">
    <source>
        <dbReference type="ARBA" id="ARBA00008857"/>
    </source>
</evidence>
<dbReference type="GO" id="GO:0015074">
    <property type="term" value="P:DNA integration"/>
    <property type="evidence" value="ECO:0007669"/>
    <property type="project" value="InterPro"/>
</dbReference>
<feature type="domain" description="Tyr recombinase" evidence="4">
    <location>
        <begin position="1"/>
        <end position="240"/>
    </location>
</feature>
<evidence type="ECO:0000256" key="2">
    <source>
        <dbReference type="ARBA" id="ARBA00023125"/>
    </source>
</evidence>
<keyword evidence="3" id="KW-0233">DNA recombination</keyword>
<dbReference type="CDD" id="cd01189">
    <property type="entry name" value="INT_ICEBs1_C_like"/>
    <property type="match status" value="1"/>
</dbReference>
<accession>A0A4R4YUE9</accession>
<comment type="caution">
    <text evidence="5">The sequence shown here is derived from an EMBL/GenBank/DDBJ whole genome shotgun (WGS) entry which is preliminary data.</text>
</comment>
<organism evidence="5 6">
    <name type="scientific">Saccharopolyspora elongata</name>
    <dbReference type="NCBI Taxonomy" id="2530387"/>
    <lineage>
        <taxon>Bacteria</taxon>
        <taxon>Bacillati</taxon>
        <taxon>Actinomycetota</taxon>
        <taxon>Actinomycetes</taxon>
        <taxon>Pseudonocardiales</taxon>
        <taxon>Pseudonocardiaceae</taxon>
        <taxon>Saccharopolyspora</taxon>
    </lineage>
</organism>
<dbReference type="PROSITE" id="PS51898">
    <property type="entry name" value="TYR_RECOMBINASE"/>
    <property type="match status" value="1"/>
</dbReference>
<evidence type="ECO:0000313" key="5">
    <source>
        <dbReference type="EMBL" id="TDD48995.1"/>
    </source>
</evidence>
<dbReference type="PANTHER" id="PTHR30349">
    <property type="entry name" value="PHAGE INTEGRASE-RELATED"/>
    <property type="match status" value="1"/>
</dbReference>
<comment type="similarity">
    <text evidence="1">Belongs to the 'phage' integrase family.</text>
</comment>
<keyword evidence="6" id="KW-1185">Reference proteome</keyword>
<dbReference type="GO" id="GO:0006310">
    <property type="term" value="P:DNA recombination"/>
    <property type="evidence" value="ECO:0007669"/>
    <property type="project" value="UniProtKB-KW"/>
</dbReference>
<dbReference type="Gene3D" id="1.10.443.10">
    <property type="entry name" value="Intergrase catalytic core"/>
    <property type="match status" value="1"/>
</dbReference>
<dbReference type="PANTHER" id="PTHR30349:SF41">
    <property type="entry name" value="INTEGRASE_RECOMBINASE PROTEIN MJ0367-RELATED"/>
    <property type="match status" value="1"/>
</dbReference>
<dbReference type="SUPFAM" id="SSF56349">
    <property type="entry name" value="DNA breaking-rejoining enzymes"/>
    <property type="match status" value="1"/>
</dbReference>
<dbReference type="InterPro" id="IPR013762">
    <property type="entry name" value="Integrase-like_cat_sf"/>
</dbReference>
<dbReference type="EMBL" id="SMKW01000027">
    <property type="protein sequence ID" value="TDD48995.1"/>
    <property type="molecule type" value="Genomic_DNA"/>
</dbReference>
<evidence type="ECO:0000313" key="6">
    <source>
        <dbReference type="Proteomes" id="UP000294947"/>
    </source>
</evidence>
<reference evidence="5 6" key="1">
    <citation type="submission" date="2019-03" db="EMBL/GenBank/DDBJ databases">
        <title>Draft genome sequences of novel Actinobacteria.</title>
        <authorList>
            <person name="Sahin N."/>
            <person name="Ay H."/>
            <person name="Saygin H."/>
        </authorList>
    </citation>
    <scope>NUCLEOTIDE SEQUENCE [LARGE SCALE GENOMIC DNA]</scope>
    <source>
        <strain evidence="5 6">7K502</strain>
    </source>
</reference>
<dbReference type="OrthoDB" id="4326943at2"/>
<dbReference type="Pfam" id="PF00589">
    <property type="entry name" value="Phage_integrase"/>
    <property type="match status" value="1"/>
</dbReference>
<gene>
    <name evidence="5" type="ORF">E1288_20970</name>
</gene>
<keyword evidence="2" id="KW-0238">DNA-binding</keyword>
<dbReference type="InterPro" id="IPR011010">
    <property type="entry name" value="DNA_brk_join_enz"/>
</dbReference>
<dbReference type="Proteomes" id="UP000294947">
    <property type="component" value="Unassembled WGS sequence"/>
</dbReference>
<protein>
    <submittedName>
        <fullName evidence="5">Site-specific integrase</fullName>
    </submittedName>
</protein>
<dbReference type="InterPro" id="IPR050090">
    <property type="entry name" value="Tyrosine_recombinase_XerCD"/>
</dbReference>
<sequence>MDRFVVESCYSSGADLPDLVRFLLGTGCRIGEAVAVRWKDVNLTDKPVVVDGTEIPPCSVWINGNIVNVKGKGLVRHGGKTENAVRMVALPEFVVTMLTVRWLIVWSAAQAERLRVDPRGTLDQADRQEHPAGGAEGTVQVERGQAFMANRLEESVFPSRTLGWRNPNNVRRGWRVIREVIGLEWVTPHVFRRTAATLLDDAKLTARQIADVLGHSRPSTTQDHYLGRGSVNPAAAAALDSAFRQASRMPL</sequence>
<dbReference type="RefSeq" id="WP_132487631.1">
    <property type="nucleotide sequence ID" value="NZ_SMKW01000027.1"/>
</dbReference>
<dbReference type="AlphaFoldDB" id="A0A4R4YUE9"/>
<proteinExistence type="inferred from homology"/>
<dbReference type="InterPro" id="IPR002104">
    <property type="entry name" value="Integrase_catalytic"/>
</dbReference>